<dbReference type="Proteomes" id="UP001354971">
    <property type="component" value="Unassembled WGS sequence"/>
</dbReference>
<dbReference type="RefSeq" id="WP_330198945.1">
    <property type="nucleotide sequence ID" value="NZ_JAZDRP010000004.1"/>
</dbReference>
<evidence type="ECO:0000313" key="1">
    <source>
        <dbReference type="EMBL" id="MEE2526282.1"/>
    </source>
</evidence>
<sequence length="126" mass="14495">MDKESLAVSEIEVGKKLAHAMDRSNIGFDAAFWLYEGDSQGWKYIVVPHRDDQERKAFLLELSKLINRDVQDFDIGDIRLLDRHKPIIHALSKLIRVDGIGGVRTSRNTFNGQYVDDAYIYRMAIN</sequence>
<gene>
    <name evidence="1" type="ORF">V0U79_07875</name>
</gene>
<organism evidence="1 2">
    <name type="scientific">Hyphobacterium lacteum</name>
    <dbReference type="NCBI Taxonomy" id="3116575"/>
    <lineage>
        <taxon>Bacteria</taxon>
        <taxon>Pseudomonadati</taxon>
        <taxon>Pseudomonadota</taxon>
        <taxon>Alphaproteobacteria</taxon>
        <taxon>Maricaulales</taxon>
        <taxon>Maricaulaceae</taxon>
        <taxon>Hyphobacterium</taxon>
    </lineage>
</organism>
<comment type="caution">
    <text evidence="1">The sequence shown here is derived from an EMBL/GenBank/DDBJ whole genome shotgun (WGS) entry which is preliminary data.</text>
</comment>
<proteinExistence type="predicted"/>
<evidence type="ECO:0000313" key="2">
    <source>
        <dbReference type="Proteomes" id="UP001354971"/>
    </source>
</evidence>
<protein>
    <submittedName>
        <fullName evidence="1">Uncharacterized protein</fullName>
    </submittedName>
</protein>
<reference evidence="1 2" key="1">
    <citation type="submission" date="2024-01" db="EMBL/GenBank/DDBJ databases">
        <title>Hyphobacterium bacterium isolated from marine sediment.</title>
        <authorList>
            <person name="Zhao S."/>
        </authorList>
    </citation>
    <scope>NUCLEOTIDE SEQUENCE [LARGE SCALE GENOMIC DNA]</scope>
    <source>
        <strain evidence="2">HN65</strain>
    </source>
</reference>
<name>A0ABU7LQV4_9PROT</name>
<keyword evidence="2" id="KW-1185">Reference proteome</keyword>
<dbReference type="EMBL" id="JAZDRP010000004">
    <property type="protein sequence ID" value="MEE2526282.1"/>
    <property type="molecule type" value="Genomic_DNA"/>
</dbReference>
<accession>A0ABU7LQV4</accession>